<evidence type="ECO:0000256" key="2">
    <source>
        <dbReference type="ARBA" id="ARBA00022692"/>
    </source>
</evidence>
<evidence type="ECO:0000259" key="9">
    <source>
        <dbReference type="Pfam" id="PF13962"/>
    </source>
</evidence>
<keyword evidence="11" id="KW-1185">Reference proteome</keyword>
<evidence type="ECO:0000256" key="1">
    <source>
        <dbReference type="ARBA" id="ARBA00004141"/>
    </source>
</evidence>
<gene>
    <name evidence="10" type="ORF">LUZ62_027927</name>
</gene>
<dbReference type="InterPro" id="IPR036770">
    <property type="entry name" value="Ankyrin_rpt-contain_sf"/>
</dbReference>
<keyword evidence="6 8" id="KW-0472">Membrane</keyword>
<dbReference type="PANTHER" id="PTHR24186">
    <property type="entry name" value="PROTEIN PHOSPHATASE 1 REGULATORY SUBUNIT"/>
    <property type="match status" value="1"/>
</dbReference>
<dbReference type="Pfam" id="PF13962">
    <property type="entry name" value="PGG"/>
    <property type="match status" value="1"/>
</dbReference>
<evidence type="ECO:0000256" key="6">
    <source>
        <dbReference type="ARBA" id="ARBA00023136"/>
    </source>
</evidence>
<evidence type="ECO:0000313" key="11">
    <source>
        <dbReference type="Proteomes" id="UP001140206"/>
    </source>
</evidence>
<evidence type="ECO:0000313" key="10">
    <source>
        <dbReference type="EMBL" id="KAJ4815361.1"/>
    </source>
</evidence>
<feature type="repeat" description="ANK" evidence="7">
    <location>
        <begin position="348"/>
        <end position="369"/>
    </location>
</feature>
<comment type="subcellular location">
    <subcellularLocation>
        <location evidence="1">Membrane</location>
        <topology evidence="1">Multi-pass membrane protein</topology>
    </subcellularLocation>
</comment>
<dbReference type="PROSITE" id="PS50088">
    <property type="entry name" value="ANK_REPEAT"/>
    <property type="match status" value="5"/>
</dbReference>
<protein>
    <submittedName>
        <fullName evidence="10">Ankyrin repeat protein family-like protein</fullName>
    </submittedName>
</protein>
<feature type="repeat" description="ANK" evidence="7">
    <location>
        <begin position="165"/>
        <end position="186"/>
    </location>
</feature>
<keyword evidence="4 8" id="KW-1133">Transmembrane helix</keyword>
<evidence type="ECO:0000256" key="8">
    <source>
        <dbReference type="SAM" id="Phobius"/>
    </source>
</evidence>
<dbReference type="GO" id="GO:0005886">
    <property type="term" value="C:plasma membrane"/>
    <property type="evidence" value="ECO:0007669"/>
    <property type="project" value="TreeGrafter"/>
</dbReference>
<sequence length="632" mass="70141">MLSLNNSDSSSSLIYHVKTRNLKEARIEIDHENILRSHKLINAVRKGNKKTVQEVLKFEKEQEQPGLTSCLEEVTFRGNTALHIAATYGHMEIAMILCNEDRNLLTAQNRKGDTALHCAAGAGDTDMVHFLIEFCREELPCFLELPHQDQGDSEMKEILRAKNADGETALHKAIQSGHVNVVKELMLANPGLAGEVNGDHASPLYLAAASGDAKMVETIIQFLPVEDVSEAVYIGPEGRNALHATVVTALQNKETMTNLLKWNPQLAKGIDKWGRTPLHYATAFGVFDSVQLLLNHDPSMESPDYDELLDSEGKNFLHISIEHKRVLVARYVCENPCFSRILNAQDDKGNTPLHIAVKNEYEKIVIVLIGNPAVKTNLVNKDGLTALDLATIHDHTFPYLLAPETIIRVCLLWVGAIRSHAGVDKFTCHEKVVVDAKMKSNKYESDTQKLSIGSVLVASTTFTAVFTLPRPTESTVQKAFKAFIIADSIAFLFSAIATCLLIRASLIILNPKYRSYYIPHSGLLLTIAVRAMVASFALGVYIVIHPISDWLAVLICLASLISLLFFNPSTRQLFLLGIPIKRRLGWMGLLLSHEQPPKPFFQQVMDSFALQFITNVASMLIIYVSILYIILG</sequence>
<accession>A0AAV8HGJ3</accession>
<reference evidence="10" key="1">
    <citation type="submission" date="2022-08" db="EMBL/GenBank/DDBJ databases">
        <authorList>
            <person name="Marques A."/>
        </authorList>
    </citation>
    <scope>NUCLEOTIDE SEQUENCE</scope>
    <source>
        <strain evidence="10">RhyPub2mFocal</strain>
        <tissue evidence="10">Leaves</tissue>
    </source>
</reference>
<evidence type="ECO:0000256" key="5">
    <source>
        <dbReference type="ARBA" id="ARBA00023043"/>
    </source>
</evidence>
<dbReference type="Pfam" id="PF13857">
    <property type="entry name" value="Ank_5"/>
    <property type="match status" value="1"/>
</dbReference>
<feature type="transmembrane region" description="Helical" evidence="8">
    <location>
        <begin position="550"/>
        <end position="566"/>
    </location>
</feature>
<dbReference type="PANTHER" id="PTHR24186:SF50">
    <property type="entry name" value="ANKYRIN REPEAT-CONTAINING PROTEIN ITN1-LIKE ISOFORM X1"/>
    <property type="match status" value="1"/>
</dbReference>
<feature type="transmembrane region" description="Helical" evidence="8">
    <location>
        <begin position="612"/>
        <end position="631"/>
    </location>
</feature>
<dbReference type="InterPro" id="IPR002110">
    <property type="entry name" value="Ankyrin_rpt"/>
</dbReference>
<proteinExistence type="predicted"/>
<feature type="repeat" description="ANK" evidence="7">
    <location>
        <begin position="77"/>
        <end position="109"/>
    </location>
</feature>
<dbReference type="PROSITE" id="PS50297">
    <property type="entry name" value="ANK_REP_REGION"/>
    <property type="match status" value="5"/>
</dbReference>
<dbReference type="Gene3D" id="1.25.40.20">
    <property type="entry name" value="Ankyrin repeat-containing domain"/>
    <property type="match status" value="3"/>
</dbReference>
<dbReference type="Pfam" id="PF12796">
    <property type="entry name" value="Ank_2"/>
    <property type="match status" value="3"/>
</dbReference>
<feature type="transmembrane region" description="Helical" evidence="8">
    <location>
        <begin position="523"/>
        <end position="544"/>
    </location>
</feature>
<keyword evidence="3" id="KW-0677">Repeat</keyword>
<dbReference type="Proteomes" id="UP001140206">
    <property type="component" value="Chromosome 1"/>
</dbReference>
<feature type="repeat" description="ANK" evidence="7">
    <location>
        <begin position="111"/>
        <end position="133"/>
    </location>
</feature>
<feature type="domain" description="PGG" evidence="9">
    <location>
        <begin position="442"/>
        <end position="543"/>
    </location>
</feature>
<dbReference type="EMBL" id="JAMFTS010000001">
    <property type="protein sequence ID" value="KAJ4815361.1"/>
    <property type="molecule type" value="Genomic_DNA"/>
</dbReference>
<dbReference type="SMART" id="SM00248">
    <property type="entry name" value="ANK"/>
    <property type="match status" value="8"/>
</dbReference>
<dbReference type="AlphaFoldDB" id="A0AAV8HGJ3"/>
<feature type="transmembrane region" description="Helical" evidence="8">
    <location>
        <begin position="480"/>
        <end position="502"/>
    </location>
</feature>
<organism evidence="10 11">
    <name type="scientific">Rhynchospora pubera</name>
    <dbReference type="NCBI Taxonomy" id="906938"/>
    <lineage>
        <taxon>Eukaryota</taxon>
        <taxon>Viridiplantae</taxon>
        <taxon>Streptophyta</taxon>
        <taxon>Embryophyta</taxon>
        <taxon>Tracheophyta</taxon>
        <taxon>Spermatophyta</taxon>
        <taxon>Magnoliopsida</taxon>
        <taxon>Liliopsida</taxon>
        <taxon>Poales</taxon>
        <taxon>Cyperaceae</taxon>
        <taxon>Cyperoideae</taxon>
        <taxon>Rhynchosporeae</taxon>
        <taxon>Rhynchospora</taxon>
    </lineage>
</organism>
<comment type="caution">
    <text evidence="10">The sequence shown here is derived from an EMBL/GenBank/DDBJ whole genome shotgun (WGS) entry which is preliminary data.</text>
</comment>
<feature type="repeat" description="ANK" evidence="7">
    <location>
        <begin position="273"/>
        <end position="305"/>
    </location>
</feature>
<keyword evidence="2 8" id="KW-0812">Transmembrane</keyword>
<dbReference type="InterPro" id="IPR026961">
    <property type="entry name" value="PGG_dom"/>
</dbReference>
<keyword evidence="5 7" id="KW-0040">ANK repeat</keyword>
<evidence type="ECO:0000256" key="4">
    <source>
        <dbReference type="ARBA" id="ARBA00022989"/>
    </source>
</evidence>
<evidence type="ECO:0000256" key="7">
    <source>
        <dbReference type="PROSITE-ProRule" id="PRU00023"/>
    </source>
</evidence>
<evidence type="ECO:0000256" key="3">
    <source>
        <dbReference type="ARBA" id="ARBA00022737"/>
    </source>
</evidence>
<name>A0AAV8HGJ3_9POAL</name>
<dbReference type="SUPFAM" id="SSF48403">
    <property type="entry name" value="Ankyrin repeat"/>
    <property type="match status" value="1"/>
</dbReference>